<keyword evidence="4" id="KW-1133">Transmembrane helix</keyword>
<evidence type="ECO:0000256" key="1">
    <source>
        <dbReference type="ARBA" id="ARBA00004236"/>
    </source>
</evidence>
<evidence type="ECO:0000313" key="7">
    <source>
        <dbReference type="Proteomes" id="UP000198607"/>
    </source>
</evidence>
<evidence type="ECO:0000259" key="5">
    <source>
        <dbReference type="Pfam" id="PF12801"/>
    </source>
</evidence>
<feature type="domain" description="4Fe-4S ferredoxin-type" evidence="5">
    <location>
        <begin position="162"/>
        <end position="200"/>
    </location>
</feature>
<proteinExistence type="predicted"/>
<keyword evidence="7" id="KW-1185">Reference proteome</keyword>
<dbReference type="OrthoDB" id="9806398at2"/>
<organism evidence="6 7">
    <name type="scientific">Propionivibrio dicarboxylicus</name>
    <dbReference type="NCBI Taxonomy" id="83767"/>
    <lineage>
        <taxon>Bacteria</taxon>
        <taxon>Pseudomonadati</taxon>
        <taxon>Pseudomonadota</taxon>
        <taxon>Betaproteobacteria</taxon>
        <taxon>Rhodocyclales</taxon>
        <taxon>Rhodocyclaceae</taxon>
        <taxon>Propionivibrio</taxon>
    </lineage>
</organism>
<dbReference type="Proteomes" id="UP000198607">
    <property type="component" value="Unassembled WGS sequence"/>
</dbReference>
<dbReference type="PANTHER" id="PTHR30224">
    <property type="entry name" value="ELECTRON TRANSPORT PROTEIN"/>
    <property type="match status" value="1"/>
</dbReference>
<dbReference type="RefSeq" id="WP_091931489.1">
    <property type="nucleotide sequence ID" value="NZ_FNCY01000001.1"/>
</dbReference>
<dbReference type="InterPro" id="IPR052378">
    <property type="entry name" value="NosR_regulator"/>
</dbReference>
<evidence type="ECO:0000256" key="3">
    <source>
        <dbReference type="ARBA" id="ARBA00023136"/>
    </source>
</evidence>
<sequence>MSHKQIVIPIVAQAATPPARSPKPFRDAIEAFFVRHRERLVWVHAAAFVAFVLIIVLPLFLDEAPETATPLTHFTTFANYVMWGLWFPLVFLSVIFTGRSWCGLFCPMGAASEWLNKIGPQKRIPAWLRWEGTPAVSFVITTVLGQTVGVRDHPEAAAEIFGGTLLAALVIGYLFGRKKRAWCRHLCPIGRLLGLYSRLGAVEFAPQVRRPGRDAYSQKGACPTMIDLVGKNESRHCIECFRCVNPEAKGSVRMEFRRPGVEVENIRDNRANPAEAWFLFLDTGVALGAFLWLVLPSYQHLRQWAGATALEHGWNWLLDVGPSWLVSVHPQRGEVFLWLDFFTISGFMIAWMVGLTTLLATTTGLAAALSGRVGGDGSFGRRFTELGYQYAPVAMVSLVIGLGAMLFDPIRETALGTAGVQAVKGMLFVVGAAWSVWLSQKILARQGVPAHWRWLPVLPGLAGCTIIGACWWPAIFGA</sequence>
<feature type="transmembrane region" description="Helical" evidence="4">
    <location>
        <begin position="276"/>
        <end position="295"/>
    </location>
</feature>
<dbReference type="InterPro" id="IPR017896">
    <property type="entry name" value="4Fe4S_Fe-S-bd"/>
</dbReference>
<feature type="transmembrane region" description="Helical" evidence="4">
    <location>
        <begin position="390"/>
        <end position="407"/>
    </location>
</feature>
<evidence type="ECO:0000256" key="4">
    <source>
        <dbReference type="SAM" id="Phobius"/>
    </source>
</evidence>
<feature type="transmembrane region" description="Helical" evidence="4">
    <location>
        <begin position="156"/>
        <end position="176"/>
    </location>
</feature>
<feature type="transmembrane region" description="Helical" evidence="4">
    <location>
        <begin position="451"/>
        <end position="474"/>
    </location>
</feature>
<comment type="subcellular location">
    <subcellularLocation>
        <location evidence="1">Cell membrane</location>
    </subcellularLocation>
</comment>
<evidence type="ECO:0000313" key="6">
    <source>
        <dbReference type="EMBL" id="SDG52284.1"/>
    </source>
</evidence>
<feature type="transmembrane region" description="Helical" evidence="4">
    <location>
        <begin position="419"/>
        <end position="439"/>
    </location>
</feature>
<dbReference type="AlphaFoldDB" id="A0A1G7UXT9"/>
<dbReference type="GO" id="GO:0005886">
    <property type="term" value="C:plasma membrane"/>
    <property type="evidence" value="ECO:0007669"/>
    <property type="project" value="UniProtKB-SubCell"/>
</dbReference>
<reference evidence="6 7" key="1">
    <citation type="submission" date="2016-10" db="EMBL/GenBank/DDBJ databases">
        <authorList>
            <person name="de Groot N.N."/>
        </authorList>
    </citation>
    <scope>NUCLEOTIDE SEQUENCE [LARGE SCALE GENOMIC DNA]</scope>
    <source>
        <strain evidence="6 7">DSM 5885</strain>
    </source>
</reference>
<accession>A0A1G7UXT9</accession>
<keyword evidence="2" id="KW-1003">Cell membrane</keyword>
<feature type="transmembrane region" description="Helical" evidence="4">
    <location>
        <begin position="81"/>
        <end position="106"/>
    </location>
</feature>
<dbReference type="PANTHER" id="PTHR30224:SF4">
    <property type="entry name" value="ELECTRON TRANSPORT PROTEIN YCCM-RELATED"/>
    <property type="match status" value="1"/>
</dbReference>
<evidence type="ECO:0000256" key="2">
    <source>
        <dbReference type="ARBA" id="ARBA00022475"/>
    </source>
</evidence>
<keyword evidence="3 4" id="KW-0472">Membrane</keyword>
<keyword evidence="4" id="KW-0812">Transmembrane</keyword>
<feature type="transmembrane region" description="Helical" evidence="4">
    <location>
        <begin position="127"/>
        <end position="144"/>
    </location>
</feature>
<protein>
    <submittedName>
        <fullName evidence="6">Polyferredoxin</fullName>
    </submittedName>
</protein>
<dbReference type="STRING" id="83767.SAMN05660652_00027"/>
<feature type="transmembrane region" description="Helical" evidence="4">
    <location>
        <begin position="341"/>
        <end position="369"/>
    </location>
</feature>
<name>A0A1G7UXT9_9RHOO</name>
<dbReference type="EMBL" id="FNCY01000001">
    <property type="protein sequence ID" value="SDG52284.1"/>
    <property type="molecule type" value="Genomic_DNA"/>
</dbReference>
<feature type="transmembrane region" description="Helical" evidence="4">
    <location>
        <begin position="40"/>
        <end position="61"/>
    </location>
</feature>
<gene>
    <name evidence="6" type="ORF">SAMN05660652_00027</name>
</gene>
<dbReference type="Pfam" id="PF12801">
    <property type="entry name" value="Fer4_5"/>
    <property type="match status" value="2"/>
</dbReference>
<feature type="domain" description="4Fe-4S ferredoxin-type" evidence="5">
    <location>
        <begin position="82"/>
        <end position="122"/>
    </location>
</feature>